<sequence>MKKSIRRLLCLRIATAPSNDISAGARQTKIDHDDIVLPLRWNVMCFDHQLLAPAGLVAVLQWIETLTKLFMQAPIGDGYNRSLRRTCSVRRTLRAVREMLLTECPGDLPRD</sequence>
<dbReference type="Proteomes" id="UP000025227">
    <property type="component" value="Unplaced"/>
</dbReference>
<keyword evidence="1" id="KW-1185">Reference proteome</keyword>
<evidence type="ECO:0000313" key="1">
    <source>
        <dbReference type="Proteomes" id="UP000025227"/>
    </source>
</evidence>
<proteinExistence type="predicted"/>
<name>A0A7I4YBL4_HAECO</name>
<organism evidence="1 2">
    <name type="scientific">Haemonchus contortus</name>
    <name type="common">Barber pole worm</name>
    <dbReference type="NCBI Taxonomy" id="6289"/>
    <lineage>
        <taxon>Eukaryota</taxon>
        <taxon>Metazoa</taxon>
        <taxon>Ecdysozoa</taxon>
        <taxon>Nematoda</taxon>
        <taxon>Chromadorea</taxon>
        <taxon>Rhabditida</taxon>
        <taxon>Rhabditina</taxon>
        <taxon>Rhabditomorpha</taxon>
        <taxon>Strongyloidea</taxon>
        <taxon>Trichostrongylidae</taxon>
        <taxon>Haemonchus</taxon>
    </lineage>
</organism>
<accession>A0A7I4YBL4</accession>
<dbReference type="WBParaSite" id="HCON_00070820-00001">
    <property type="protein sequence ID" value="HCON_00070820-00001"/>
    <property type="gene ID" value="HCON_00070820"/>
</dbReference>
<reference evidence="2" key="1">
    <citation type="submission" date="2020-12" db="UniProtKB">
        <authorList>
            <consortium name="WormBaseParasite"/>
        </authorList>
    </citation>
    <scope>IDENTIFICATION</scope>
    <source>
        <strain evidence="2">MHco3</strain>
    </source>
</reference>
<evidence type="ECO:0000313" key="2">
    <source>
        <dbReference type="WBParaSite" id="HCON_00070820-00001"/>
    </source>
</evidence>
<dbReference type="AlphaFoldDB" id="A0A7I4YBL4"/>
<protein>
    <submittedName>
        <fullName evidence="2">Transposase</fullName>
    </submittedName>
</protein>